<feature type="domain" description="PepSY" evidence="3">
    <location>
        <begin position="191"/>
        <end position="247"/>
    </location>
</feature>
<keyword evidence="5" id="KW-1185">Reference proteome</keyword>
<name>A0A1G9YGE6_9BACI</name>
<feature type="chain" id="PRO_5011684421" evidence="2">
    <location>
        <begin position="25"/>
        <end position="250"/>
    </location>
</feature>
<feature type="region of interest" description="Disordered" evidence="1">
    <location>
        <begin position="115"/>
        <end position="191"/>
    </location>
</feature>
<organism evidence="4 5">
    <name type="scientific">Tenuibacillus multivorans</name>
    <dbReference type="NCBI Taxonomy" id="237069"/>
    <lineage>
        <taxon>Bacteria</taxon>
        <taxon>Bacillati</taxon>
        <taxon>Bacillota</taxon>
        <taxon>Bacilli</taxon>
        <taxon>Bacillales</taxon>
        <taxon>Bacillaceae</taxon>
        <taxon>Tenuibacillus</taxon>
    </lineage>
</organism>
<reference evidence="4 5" key="1">
    <citation type="submission" date="2016-10" db="EMBL/GenBank/DDBJ databases">
        <authorList>
            <person name="de Groot N.N."/>
        </authorList>
    </citation>
    <scope>NUCLEOTIDE SEQUENCE [LARGE SCALE GENOMIC DNA]</scope>
    <source>
        <strain evidence="4 5">CGMCC 1.3442</strain>
    </source>
</reference>
<dbReference type="EMBL" id="FNIG01000002">
    <property type="protein sequence ID" value="SDN07626.1"/>
    <property type="molecule type" value="Genomic_DNA"/>
</dbReference>
<evidence type="ECO:0000313" key="5">
    <source>
        <dbReference type="Proteomes" id="UP000199334"/>
    </source>
</evidence>
<sequence>MKRKLLVGALASSVAVGGAIGASALSDSMTSTSSKSGLEVESEMGSQAALNTNKLIGVEELQDIVLSEVEGTIEEVELETEGDAHTYFEVEVNNKSKQYELYIDAYTGEVLKVEESDNDDRKHKAKQGTNIKTDLNTSTKSDVKSEPTIKTKTETKTTENQENQENQENKDNQENQDNQDNNQKQSEQSTISKEQAVKIALGVSAGKVAEVELDEDDNQLYYDIELKGTLNSEVKVDAYTGSILEIELDD</sequence>
<evidence type="ECO:0000313" key="4">
    <source>
        <dbReference type="EMBL" id="SDN07626.1"/>
    </source>
</evidence>
<dbReference type="InterPro" id="IPR025711">
    <property type="entry name" value="PepSY"/>
</dbReference>
<proteinExistence type="predicted"/>
<evidence type="ECO:0000259" key="3">
    <source>
        <dbReference type="Pfam" id="PF03413"/>
    </source>
</evidence>
<dbReference type="AlphaFoldDB" id="A0A1G9YGE6"/>
<feature type="compositionally biased region" description="Low complexity" evidence="1">
    <location>
        <begin position="175"/>
        <end position="188"/>
    </location>
</feature>
<protein>
    <submittedName>
        <fullName evidence="4">Peptidase propeptide and YPEB domain-containing protein</fullName>
    </submittedName>
</protein>
<dbReference type="Proteomes" id="UP000199334">
    <property type="component" value="Unassembled WGS sequence"/>
</dbReference>
<evidence type="ECO:0000256" key="2">
    <source>
        <dbReference type="SAM" id="SignalP"/>
    </source>
</evidence>
<dbReference type="Pfam" id="PF03413">
    <property type="entry name" value="PepSY"/>
    <property type="match status" value="2"/>
</dbReference>
<feature type="compositionally biased region" description="Basic and acidic residues" evidence="1">
    <location>
        <begin position="141"/>
        <end position="159"/>
    </location>
</feature>
<dbReference type="STRING" id="237069.SAMN05216498_1370"/>
<dbReference type="Gene3D" id="3.10.450.40">
    <property type="match status" value="2"/>
</dbReference>
<evidence type="ECO:0000256" key="1">
    <source>
        <dbReference type="SAM" id="MobiDB-lite"/>
    </source>
</evidence>
<keyword evidence="2" id="KW-0732">Signal</keyword>
<feature type="domain" description="PepSY" evidence="3">
    <location>
        <begin position="56"/>
        <end position="114"/>
    </location>
</feature>
<dbReference type="RefSeq" id="WP_093855853.1">
    <property type="nucleotide sequence ID" value="NZ_BJVZ01000027.1"/>
</dbReference>
<feature type="signal peptide" evidence="2">
    <location>
        <begin position="1"/>
        <end position="24"/>
    </location>
</feature>
<gene>
    <name evidence="4" type="ORF">SAMN05216498_1370</name>
</gene>
<dbReference type="OrthoDB" id="5361545at2"/>
<feature type="compositionally biased region" description="Polar residues" evidence="1">
    <location>
        <begin position="127"/>
        <end position="140"/>
    </location>
</feature>
<accession>A0A1G9YGE6</accession>